<accession>A0ABD0W6F6</accession>
<dbReference type="Gene3D" id="3.10.450.10">
    <property type="match status" value="1"/>
</dbReference>
<evidence type="ECO:0000256" key="1">
    <source>
        <dbReference type="ARBA" id="ARBA00009403"/>
    </source>
</evidence>
<evidence type="ECO:0000313" key="6">
    <source>
        <dbReference type="EMBL" id="KAL0964820.1"/>
    </source>
</evidence>
<dbReference type="FunFam" id="3.10.450.10:FF:000004">
    <property type="entry name" value="Cystatin C"/>
    <property type="match status" value="1"/>
</dbReference>
<dbReference type="InterPro" id="IPR018073">
    <property type="entry name" value="Prot_inh_cystat_CS"/>
</dbReference>
<evidence type="ECO:0000256" key="2">
    <source>
        <dbReference type="ARBA" id="ARBA00023157"/>
    </source>
</evidence>
<keyword evidence="7" id="KW-1185">Reference proteome</keyword>
<name>A0ABD0W6F6_UMBPY</name>
<comment type="function">
    <text evidence="3">Cysteine proteinase inhibitor.</text>
</comment>
<sequence>MIMDWRIIVPLLAVSFAAECASMPGGTIDADLNDRGVKNALEFAVVEHNKRTNDMFVWQVSNVVEAKTQVVAGMKYFFTVKMARTQCKKGGVETACSVNNDPQAAAAYECSFEVWSRPWISDIRLLKNTC</sequence>
<dbReference type="PROSITE" id="PS00287">
    <property type="entry name" value="CYSTATIN"/>
    <property type="match status" value="1"/>
</dbReference>
<feature type="domain" description="Cystatin" evidence="5">
    <location>
        <begin position="22"/>
        <end position="130"/>
    </location>
</feature>
<dbReference type="Proteomes" id="UP001557470">
    <property type="component" value="Unassembled WGS sequence"/>
</dbReference>
<protein>
    <recommendedName>
        <fullName evidence="5">Cystatin domain-containing protein</fullName>
    </recommendedName>
</protein>
<proteinExistence type="inferred from homology"/>
<comment type="caution">
    <text evidence="6">The sequence shown here is derived from an EMBL/GenBank/DDBJ whole genome shotgun (WGS) entry which is preliminary data.</text>
</comment>
<organism evidence="6 7">
    <name type="scientific">Umbra pygmaea</name>
    <name type="common">Eastern mudminnow</name>
    <dbReference type="NCBI Taxonomy" id="75934"/>
    <lineage>
        <taxon>Eukaryota</taxon>
        <taxon>Metazoa</taxon>
        <taxon>Chordata</taxon>
        <taxon>Craniata</taxon>
        <taxon>Vertebrata</taxon>
        <taxon>Euteleostomi</taxon>
        <taxon>Actinopterygii</taxon>
        <taxon>Neopterygii</taxon>
        <taxon>Teleostei</taxon>
        <taxon>Protacanthopterygii</taxon>
        <taxon>Esociformes</taxon>
        <taxon>Umbridae</taxon>
        <taxon>Umbra</taxon>
    </lineage>
</organism>
<evidence type="ECO:0000256" key="4">
    <source>
        <dbReference type="SAM" id="SignalP"/>
    </source>
</evidence>
<dbReference type="PANTHER" id="PTHR46186:SF12">
    <property type="entry name" value="CYSTATIN C (AMYLOID ANGIOPATHY AND CEREBRAL HEMORRHAGE)-RELATED"/>
    <property type="match status" value="1"/>
</dbReference>
<dbReference type="Pfam" id="PF00031">
    <property type="entry name" value="Cystatin"/>
    <property type="match status" value="1"/>
</dbReference>
<dbReference type="InterPro" id="IPR046350">
    <property type="entry name" value="Cystatin_sf"/>
</dbReference>
<gene>
    <name evidence="6" type="ORF">UPYG_G00329450</name>
</gene>
<evidence type="ECO:0000313" key="7">
    <source>
        <dbReference type="Proteomes" id="UP001557470"/>
    </source>
</evidence>
<feature type="chain" id="PRO_5044819527" description="Cystatin domain-containing protein" evidence="4">
    <location>
        <begin position="23"/>
        <end position="130"/>
    </location>
</feature>
<dbReference type="PANTHER" id="PTHR46186">
    <property type="entry name" value="CYSTATIN"/>
    <property type="match status" value="1"/>
</dbReference>
<dbReference type="AlphaFoldDB" id="A0ABD0W6F6"/>
<dbReference type="InterPro" id="IPR000010">
    <property type="entry name" value="Cystatin_dom"/>
</dbReference>
<keyword evidence="4" id="KW-0732">Signal</keyword>
<evidence type="ECO:0000256" key="3">
    <source>
        <dbReference type="ARBA" id="ARBA00057685"/>
    </source>
</evidence>
<reference evidence="6 7" key="1">
    <citation type="submission" date="2024-06" db="EMBL/GenBank/DDBJ databases">
        <authorList>
            <person name="Pan Q."/>
            <person name="Wen M."/>
            <person name="Jouanno E."/>
            <person name="Zahm M."/>
            <person name="Klopp C."/>
            <person name="Cabau C."/>
            <person name="Louis A."/>
            <person name="Berthelot C."/>
            <person name="Parey E."/>
            <person name="Roest Crollius H."/>
            <person name="Montfort J."/>
            <person name="Robinson-Rechavi M."/>
            <person name="Bouchez O."/>
            <person name="Lampietro C."/>
            <person name="Lopez Roques C."/>
            <person name="Donnadieu C."/>
            <person name="Postlethwait J."/>
            <person name="Bobe J."/>
            <person name="Verreycken H."/>
            <person name="Guiguen Y."/>
        </authorList>
    </citation>
    <scope>NUCLEOTIDE SEQUENCE [LARGE SCALE GENOMIC DNA]</scope>
    <source>
        <strain evidence="6">Up_M1</strain>
        <tissue evidence="6">Testis</tissue>
    </source>
</reference>
<keyword evidence="2" id="KW-1015">Disulfide bond</keyword>
<comment type="similarity">
    <text evidence="1">Belongs to the cystatin family.</text>
</comment>
<dbReference type="SMART" id="SM00043">
    <property type="entry name" value="CY"/>
    <property type="match status" value="1"/>
</dbReference>
<dbReference type="SUPFAM" id="SSF54403">
    <property type="entry name" value="Cystatin/monellin"/>
    <property type="match status" value="1"/>
</dbReference>
<feature type="signal peptide" evidence="4">
    <location>
        <begin position="1"/>
        <end position="22"/>
    </location>
</feature>
<dbReference type="CDD" id="cd00042">
    <property type="entry name" value="CY"/>
    <property type="match status" value="1"/>
</dbReference>
<evidence type="ECO:0000259" key="5">
    <source>
        <dbReference type="SMART" id="SM00043"/>
    </source>
</evidence>
<dbReference type="EMBL" id="JAGEUA010000010">
    <property type="protein sequence ID" value="KAL0964820.1"/>
    <property type="molecule type" value="Genomic_DNA"/>
</dbReference>